<proteinExistence type="predicted"/>
<dbReference type="AlphaFoldDB" id="A0A830GPI5"/>
<dbReference type="Proteomes" id="UP000605784">
    <property type="component" value="Unassembled WGS sequence"/>
</dbReference>
<evidence type="ECO:0000313" key="1">
    <source>
        <dbReference type="EMBL" id="GGN99679.1"/>
    </source>
</evidence>
<name>A0A830GPI5_9EURY</name>
<reference evidence="1" key="1">
    <citation type="journal article" date="2014" name="Int. J. Syst. Evol. Microbiol.">
        <title>Complete genome sequence of Corynebacterium casei LMG S-19264T (=DSM 44701T), isolated from a smear-ripened cheese.</title>
        <authorList>
            <consortium name="US DOE Joint Genome Institute (JGI-PGF)"/>
            <person name="Walter F."/>
            <person name="Albersmeier A."/>
            <person name="Kalinowski J."/>
            <person name="Ruckert C."/>
        </authorList>
    </citation>
    <scope>NUCLEOTIDE SEQUENCE</scope>
    <source>
        <strain evidence="1">JCM 17820</strain>
    </source>
</reference>
<keyword evidence="2" id="KW-1185">Reference proteome</keyword>
<organism evidence="1 2">
    <name type="scientific">Haloarcula pellucida</name>
    <dbReference type="NCBI Taxonomy" id="1427151"/>
    <lineage>
        <taxon>Archaea</taxon>
        <taxon>Methanobacteriati</taxon>
        <taxon>Methanobacteriota</taxon>
        <taxon>Stenosarchaea group</taxon>
        <taxon>Halobacteria</taxon>
        <taxon>Halobacteriales</taxon>
        <taxon>Haloarculaceae</taxon>
        <taxon>Haloarcula</taxon>
    </lineage>
</organism>
<sequence length="298" mass="32795">MRRRQFLAAVAVGATLPLAGCSDPRGSIRLTDVSDDAALADRWAIPTGDLADSYRDLTVGAIEDDAERATVTDTHPPFDPTWPIAYEGSYYAVDSEATNERTRTQYGVESTFDPDPPPERTVAYADLPAVDREKLDRIFDSDTARDPGETLGVGVRYTDAEAAESVVVPEPEYDGVTRDGATFGVAVRDSREVTVADYRYRAELLARDATGLAAIARERFRFSFDGLSADQRAILDDAKNGEAESEDPPSEAFTALVERFRAHDDVAVEVSEYSGTWLLAYDGADWWAEVRYPEEMRG</sequence>
<dbReference type="RefSeq" id="WP_189000129.1">
    <property type="nucleotide sequence ID" value="NZ_BMOU01000005.1"/>
</dbReference>
<evidence type="ECO:0000313" key="2">
    <source>
        <dbReference type="Proteomes" id="UP000605784"/>
    </source>
</evidence>
<gene>
    <name evidence="1" type="ORF">GCM10009030_31510</name>
</gene>
<accession>A0A830GPI5</accession>
<comment type="caution">
    <text evidence="1">The sequence shown here is derived from an EMBL/GenBank/DDBJ whole genome shotgun (WGS) entry which is preliminary data.</text>
</comment>
<dbReference type="EMBL" id="BMOU01000005">
    <property type="protein sequence ID" value="GGN99679.1"/>
    <property type="molecule type" value="Genomic_DNA"/>
</dbReference>
<protein>
    <submittedName>
        <fullName evidence="1">Uncharacterized protein</fullName>
    </submittedName>
</protein>
<reference evidence="1" key="2">
    <citation type="submission" date="2020-09" db="EMBL/GenBank/DDBJ databases">
        <authorList>
            <person name="Sun Q."/>
            <person name="Ohkuma M."/>
        </authorList>
    </citation>
    <scope>NUCLEOTIDE SEQUENCE</scope>
    <source>
        <strain evidence="1">JCM 17820</strain>
    </source>
</reference>